<sequence length="70" mass="7828">MCHAEVSAADVSVTNSQRRTDCLPRDWCEAGQSINIGNRVCNHYTETPSDDIRNVTVVKATPVERTRKHS</sequence>
<name>A0A7E4UW22_PANRE</name>
<dbReference type="AlphaFoldDB" id="A0A7E4UW22"/>
<dbReference type="WBParaSite" id="Pan_g13300.t1">
    <property type="protein sequence ID" value="Pan_g13300.t1"/>
    <property type="gene ID" value="Pan_g13300"/>
</dbReference>
<reference evidence="2" key="2">
    <citation type="submission" date="2020-10" db="UniProtKB">
        <authorList>
            <consortium name="WormBaseParasite"/>
        </authorList>
    </citation>
    <scope>IDENTIFICATION</scope>
</reference>
<protein>
    <submittedName>
        <fullName evidence="2">DUF1540 domain-containing protein</fullName>
    </submittedName>
</protein>
<reference evidence="1" key="1">
    <citation type="journal article" date="2013" name="Genetics">
        <title>The draft genome and transcriptome of Panagrellus redivivus are shaped by the harsh demands of a free-living lifestyle.</title>
        <authorList>
            <person name="Srinivasan J."/>
            <person name="Dillman A.R."/>
            <person name="Macchietto M.G."/>
            <person name="Heikkinen L."/>
            <person name="Lakso M."/>
            <person name="Fracchia K.M."/>
            <person name="Antoshechkin I."/>
            <person name="Mortazavi A."/>
            <person name="Wong G."/>
            <person name="Sternberg P.W."/>
        </authorList>
    </citation>
    <scope>NUCLEOTIDE SEQUENCE [LARGE SCALE GENOMIC DNA]</scope>
    <source>
        <strain evidence="1">MT8872</strain>
    </source>
</reference>
<dbReference type="Proteomes" id="UP000492821">
    <property type="component" value="Unassembled WGS sequence"/>
</dbReference>
<organism evidence="1 2">
    <name type="scientific">Panagrellus redivivus</name>
    <name type="common">Microworm</name>
    <dbReference type="NCBI Taxonomy" id="6233"/>
    <lineage>
        <taxon>Eukaryota</taxon>
        <taxon>Metazoa</taxon>
        <taxon>Ecdysozoa</taxon>
        <taxon>Nematoda</taxon>
        <taxon>Chromadorea</taxon>
        <taxon>Rhabditida</taxon>
        <taxon>Tylenchina</taxon>
        <taxon>Panagrolaimomorpha</taxon>
        <taxon>Panagrolaimoidea</taxon>
        <taxon>Panagrolaimidae</taxon>
        <taxon>Panagrellus</taxon>
    </lineage>
</organism>
<evidence type="ECO:0000313" key="1">
    <source>
        <dbReference type="Proteomes" id="UP000492821"/>
    </source>
</evidence>
<evidence type="ECO:0000313" key="2">
    <source>
        <dbReference type="WBParaSite" id="Pan_g13300.t1"/>
    </source>
</evidence>
<proteinExistence type="predicted"/>
<accession>A0A7E4UW22</accession>
<keyword evidence="1" id="KW-1185">Reference proteome</keyword>